<dbReference type="PANTHER" id="PTHR15204:SF5">
    <property type="entry name" value="LARGE PROLINE-RICH PROTEIN BAG6 ISOFORM X1"/>
    <property type="match status" value="1"/>
</dbReference>
<feature type="region of interest" description="Disordered" evidence="1">
    <location>
        <begin position="46"/>
        <end position="78"/>
    </location>
</feature>
<dbReference type="OrthoDB" id="267397at2759"/>
<dbReference type="EMBL" id="JAKOGI010000300">
    <property type="protein sequence ID" value="KAJ8437435.1"/>
    <property type="molecule type" value="Genomic_DNA"/>
</dbReference>
<protein>
    <recommendedName>
        <fullName evidence="4">Scythe/bat3</fullName>
    </recommendedName>
</protein>
<evidence type="ECO:0008006" key="4">
    <source>
        <dbReference type="Google" id="ProtNLM"/>
    </source>
</evidence>
<dbReference type="Proteomes" id="UP001153076">
    <property type="component" value="Unassembled WGS sequence"/>
</dbReference>
<feature type="compositionally biased region" description="Polar residues" evidence="1">
    <location>
        <begin position="125"/>
        <end position="139"/>
    </location>
</feature>
<evidence type="ECO:0000256" key="1">
    <source>
        <dbReference type="SAM" id="MobiDB-lite"/>
    </source>
</evidence>
<feature type="region of interest" description="Disordered" evidence="1">
    <location>
        <begin position="125"/>
        <end position="149"/>
    </location>
</feature>
<feature type="compositionally biased region" description="Low complexity" evidence="1">
    <location>
        <begin position="548"/>
        <end position="557"/>
    </location>
</feature>
<reference evidence="2" key="1">
    <citation type="submission" date="2022-04" db="EMBL/GenBank/DDBJ databases">
        <title>Carnegiea gigantea Genome sequencing and assembly v2.</title>
        <authorList>
            <person name="Copetti D."/>
            <person name="Sanderson M.J."/>
            <person name="Burquez A."/>
            <person name="Wojciechowski M.F."/>
        </authorList>
    </citation>
    <scope>NUCLEOTIDE SEQUENCE</scope>
    <source>
        <strain evidence="2">SGP5-SGP5p</strain>
        <tissue evidence="2">Aerial part</tissue>
    </source>
</reference>
<organism evidence="2 3">
    <name type="scientific">Carnegiea gigantea</name>
    <dbReference type="NCBI Taxonomy" id="171969"/>
    <lineage>
        <taxon>Eukaryota</taxon>
        <taxon>Viridiplantae</taxon>
        <taxon>Streptophyta</taxon>
        <taxon>Embryophyta</taxon>
        <taxon>Tracheophyta</taxon>
        <taxon>Spermatophyta</taxon>
        <taxon>Magnoliopsida</taxon>
        <taxon>eudicotyledons</taxon>
        <taxon>Gunneridae</taxon>
        <taxon>Pentapetalae</taxon>
        <taxon>Caryophyllales</taxon>
        <taxon>Cactineae</taxon>
        <taxon>Cactaceae</taxon>
        <taxon>Cactoideae</taxon>
        <taxon>Echinocereeae</taxon>
        <taxon>Carnegiea</taxon>
    </lineage>
</organism>
<feature type="compositionally biased region" description="Basic and acidic residues" evidence="1">
    <location>
        <begin position="436"/>
        <end position="451"/>
    </location>
</feature>
<gene>
    <name evidence="2" type="ORF">Cgig2_031956</name>
</gene>
<feature type="compositionally biased region" description="Polar residues" evidence="1">
    <location>
        <begin position="46"/>
        <end position="59"/>
    </location>
</feature>
<dbReference type="GO" id="GO:0071818">
    <property type="term" value="C:BAT3 complex"/>
    <property type="evidence" value="ECO:0007669"/>
    <property type="project" value="TreeGrafter"/>
</dbReference>
<feature type="region of interest" description="Disordered" evidence="1">
    <location>
        <begin position="518"/>
        <end position="557"/>
    </location>
</feature>
<evidence type="ECO:0000313" key="3">
    <source>
        <dbReference type="Proteomes" id="UP001153076"/>
    </source>
</evidence>
<feature type="region of interest" description="Disordered" evidence="1">
    <location>
        <begin position="571"/>
        <end position="602"/>
    </location>
</feature>
<dbReference type="GO" id="GO:0031593">
    <property type="term" value="F:polyubiquitin modification-dependent protein binding"/>
    <property type="evidence" value="ECO:0007669"/>
    <property type="project" value="TreeGrafter"/>
</dbReference>
<evidence type="ECO:0000313" key="2">
    <source>
        <dbReference type="EMBL" id="KAJ8437435.1"/>
    </source>
</evidence>
<proteinExistence type="predicted"/>
<comment type="caution">
    <text evidence="2">The sequence shown here is derived from an EMBL/GenBank/DDBJ whole genome shotgun (WGS) entry which is preliminary data.</text>
</comment>
<sequence>MLLDFRVHRANFVHGVAVLARYKIFFMLCLFERSDKKDDIRKNTVYIKSNSSGPQGSDTEQARGHTGEQSQGGNQSQFGQPFLSQPFVPFTGASFPPPTLNMPIPDSLNTLSEFMTRMERVLSQNGYQSTPPDSTTDQPATELPSNARGLPTTEALSTVLRLAQRLLGGHAVAALSHIAGRLEQDGGSTDDSVRSQIQTESVQVGLAMQHLGALLLELGRTILTLRVGRSPGEAVVNAGPAVYISPSGPNPIMVQPFPHQTSPLFTAASVSPPNTANLGSVGIIGNAPRNINIHIHAGTSLAPIVSAVGARAAAGDVAQGERSSATNNDSGASRVFPVRNVIAAAVPSRATIAVSPLPNTSQPLGGVSTSQSSDAASLSSAIADVNSQIMNLLENMGTENQTPGQQENQSVPSSSAPDGGSGEGTELHPVSTPEPKAQEKQTEGHEHTSRHLGGEVAETSECNVHEAQKSCDIGDKATGAKDVPLGLGGGLQPKKLPLLTSWVQNRKPSTEGTLACSAGATILEPRRSRQSTTQLKSSEGGASNIPDQSQQGGASGQQVLQTLASLSAAGRMGSNDLAPRPSGQGLGEGVAGARGSDGQPDVTSMMSEVLQSPALNGLLSGVAQQTGVGSPDVLRNMLRQFTQTPAMRNTLNNLVQQVDTEEIRDMFAGTGSGQDTGLDFSRMIQQMMPVVSQVLGGGPVRSERPQNVVLNQLPQFDDRSLGERNRSMGEISQNGLQEVVHRIALESPSRDIFGAVVQNAAEHSETAERELVDGLCSNEDLANEFLEMLTRDLRLRLEGGSGSDVSS</sequence>
<accession>A0A9Q1K5Y4</accession>
<feature type="region of interest" description="Disordered" evidence="1">
    <location>
        <begin position="398"/>
        <end position="451"/>
    </location>
</feature>
<dbReference type="GO" id="GO:0036503">
    <property type="term" value="P:ERAD pathway"/>
    <property type="evidence" value="ECO:0007669"/>
    <property type="project" value="TreeGrafter"/>
</dbReference>
<feature type="compositionally biased region" description="Polar residues" evidence="1">
    <location>
        <begin position="530"/>
        <end position="547"/>
    </location>
</feature>
<dbReference type="PANTHER" id="PTHR15204">
    <property type="entry name" value="LARGE PROLINE-RICH PROTEIN BAG6"/>
    <property type="match status" value="1"/>
</dbReference>
<keyword evidence="3" id="KW-1185">Reference proteome</keyword>
<dbReference type="GO" id="GO:0051787">
    <property type="term" value="F:misfolded protein binding"/>
    <property type="evidence" value="ECO:0007669"/>
    <property type="project" value="TreeGrafter"/>
</dbReference>
<name>A0A9Q1K5Y4_9CARY</name>
<feature type="compositionally biased region" description="Polar residues" evidence="1">
    <location>
        <begin position="398"/>
        <end position="416"/>
    </location>
</feature>
<dbReference type="AlphaFoldDB" id="A0A9Q1K5Y4"/>
<feature type="compositionally biased region" description="Low complexity" evidence="1">
    <location>
        <begin position="67"/>
        <end position="78"/>
    </location>
</feature>